<accession>A0A9D4X2W0</accession>
<gene>
    <name evidence="1" type="ORF">KIW84_057298</name>
</gene>
<evidence type="ECO:0000313" key="1">
    <source>
        <dbReference type="EMBL" id="KAI5412579.1"/>
    </source>
</evidence>
<keyword evidence="2" id="KW-1185">Reference proteome</keyword>
<dbReference type="Gramene" id="Psat05G0729800-T1">
    <property type="protein sequence ID" value="KAI5412579.1"/>
    <property type="gene ID" value="KIW84_057298"/>
</dbReference>
<dbReference type="PANTHER" id="PTHR48258:SF4">
    <property type="entry name" value="DUF4216 DOMAIN-CONTAINING PROTEIN"/>
    <property type="match status" value="1"/>
</dbReference>
<proteinExistence type="predicted"/>
<dbReference type="AlphaFoldDB" id="A0A9D4X2W0"/>
<name>A0A9D4X2W0_PEA</name>
<dbReference type="EMBL" id="JAMSHJ010000005">
    <property type="protein sequence ID" value="KAI5412579.1"/>
    <property type="molecule type" value="Genomic_DNA"/>
</dbReference>
<reference evidence="1 2" key="1">
    <citation type="journal article" date="2022" name="Nat. Genet.">
        <title>Improved pea reference genome and pan-genome highlight genomic features and evolutionary characteristics.</title>
        <authorList>
            <person name="Yang T."/>
            <person name="Liu R."/>
            <person name="Luo Y."/>
            <person name="Hu S."/>
            <person name="Wang D."/>
            <person name="Wang C."/>
            <person name="Pandey M.K."/>
            <person name="Ge S."/>
            <person name="Xu Q."/>
            <person name="Li N."/>
            <person name="Li G."/>
            <person name="Huang Y."/>
            <person name="Saxena R.K."/>
            <person name="Ji Y."/>
            <person name="Li M."/>
            <person name="Yan X."/>
            <person name="He Y."/>
            <person name="Liu Y."/>
            <person name="Wang X."/>
            <person name="Xiang C."/>
            <person name="Varshney R.K."/>
            <person name="Ding H."/>
            <person name="Gao S."/>
            <person name="Zong X."/>
        </authorList>
    </citation>
    <scope>NUCLEOTIDE SEQUENCE [LARGE SCALE GENOMIC DNA]</scope>
    <source>
        <strain evidence="1 2">cv. Zhongwan 6</strain>
    </source>
</reference>
<sequence>MVVSKPEVHVYETELIVSEIELEFPKSESELVVFEVEIEFHELETELVVYEIETELVGTCKILLPMTANTYASSSRSHMEYDEQFNMIDEMVGDAFGVNVTYDEPGDFYGEEFPNDEVAFNTSYSHSPGEQASTDHIHAYFPAWFKEQLSCIVAPTQEILHLRNLFEVHVQSVNEWNTYFVKGYKFHTETWTEGKKTINTGMFVKGVTYGGEDDFYGVVTLI</sequence>
<dbReference type="PANTHER" id="PTHR48258">
    <property type="entry name" value="DUF4218 DOMAIN-CONTAINING PROTEIN-RELATED"/>
    <property type="match status" value="1"/>
</dbReference>
<protein>
    <submittedName>
        <fullName evidence="1">Uncharacterized protein</fullName>
    </submittedName>
</protein>
<dbReference type="Proteomes" id="UP001058974">
    <property type="component" value="Chromosome 5"/>
</dbReference>
<evidence type="ECO:0000313" key="2">
    <source>
        <dbReference type="Proteomes" id="UP001058974"/>
    </source>
</evidence>
<organism evidence="1 2">
    <name type="scientific">Pisum sativum</name>
    <name type="common">Garden pea</name>
    <name type="synonym">Lathyrus oleraceus</name>
    <dbReference type="NCBI Taxonomy" id="3888"/>
    <lineage>
        <taxon>Eukaryota</taxon>
        <taxon>Viridiplantae</taxon>
        <taxon>Streptophyta</taxon>
        <taxon>Embryophyta</taxon>
        <taxon>Tracheophyta</taxon>
        <taxon>Spermatophyta</taxon>
        <taxon>Magnoliopsida</taxon>
        <taxon>eudicotyledons</taxon>
        <taxon>Gunneridae</taxon>
        <taxon>Pentapetalae</taxon>
        <taxon>rosids</taxon>
        <taxon>fabids</taxon>
        <taxon>Fabales</taxon>
        <taxon>Fabaceae</taxon>
        <taxon>Papilionoideae</taxon>
        <taxon>50 kb inversion clade</taxon>
        <taxon>NPAAA clade</taxon>
        <taxon>Hologalegina</taxon>
        <taxon>IRL clade</taxon>
        <taxon>Fabeae</taxon>
        <taxon>Lathyrus</taxon>
    </lineage>
</organism>
<comment type="caution">
    <text evidence="1">The sequence shown here is derived from an EMBL/GenBank/DDBJ whole genome shotgun (WGS) entry which is preliminary data.</text>
</comment>